<feature type="compositionally biased region" description="Basic residues" evidence="1">
    <location>
        <begin position="65"/>
        <end position="80"/>
    </location>
</feature>
<dbReference type="EMBL" id="JAIVFL010000001">
    <property type="protein sequence ID" value="MCI4675928.1"/>
    <property type="molecule type" value="Genomic_DNA"/>
</dbReference>
<proteinExistence type="predicted"/>
<evidence type="ECO:0000256" key="1">
    <source>
        <dbReference type="SAM" id="MobiDB-lite"/>
    </source>
</evidence>
<dbReference type="Pfam" id="PF13586">
    <property type="entry name" value="DDE_Tnp_1_2"/>
    <property type="match status" value="1"/>
</dbReference>
<evidence type="ECO:0000313" key="4">
    <source>
        <dbReference type="Proteomes" id="UP001139068"/>
    </source>
</evidence>
<feature type="domain" description="Transposase DDE" evidence="2">
    <location>
        <begin position="9"/>
        <end position="48"/>
    </location>
</feature>
<evidence type="ECO:0000313" key="3">
    <source>
        <dbReference type="EMBL" id="MCI4675928.1"/>
    </source>
</evidence>
<sequence>MRKPLGITTFHVLPRRWVVERTFAWIVKCRRLDRDYERLPETSEAMIKRATIGLMVPAFSASPRPRSRGRSALRHPHRNRMRDDSSRNCEPQAAGFQTSRTDPLSHSAGYSRGVPAAANRSDALGCSRNTVATAAIPWGHLAD</sequence>
<keyword evidence="4" id="KW-1185">Reference proteome</keyword>
<comment type="caution">
    <text evidence="3">The sequence shown here is derived from an EMBL/GenBank/DDBJ whole genome shotgun (WGS) entry which is preliminary data.</text>
</comment>
<reference evidence="3" key="1">
    <citation type="journal article" date="2022" name="ISME J.">
        <title>Identification of active gaseous-alkane degraders at natural gas seeps.</title>
        <authorList>
            <person name="Farhan Ul Haque M."/>
            <person name="Hernandez M."/>
            <person name="Crombie A.T."/>
            <person name="Murrell J.C."/>
        </authorList>
    </citation>
    <scope>NUCLEOTIDE SEQUENCE</scope>
    <source>
        <strain evidence="3">ANDR5</strain>
    </source>
</reference>
<evidence type="ECO:0000259" key="2">
    <source>
        <dbReference type="Pfam" id="PF13586"/>
    </source>
</evidence>
<feature type="region of interest" description="Disordered" evidence="1">
    <location>
        <begin position="58"/>
        <end position="113"/>
    </location>
</feature>
<gene>
    <name evidence="3" type="ORF">K9U37_14020</name>
</gene>
<accession>A0ABS9YXH5</accession>
<dbReference type="PANTHER" id="PTHR30007:SF0">
    <property type="entry name" value="TRANSPOSASE"/>
    <property type="match status" value="1"/>
</dbReference>
<feature type="compositionally biased region" description="Polar residues" evidence="1">
    <location>
        <begin position="95"/>
        <end position="104"/>
    </location>
</feature>
<organism evidence="3 4">
    <name type="scientific">Candidatus Mycolicibacterium alkanivorans</name>
    <dbReference type="NCBI Taxonomy" id="2954114"/>
    <lineage>
        <taxon>Bacteria</taxon>
        <taxon>Bacillati</taxon>
        <taxon>Actinomycetota</taxon>
        <taxon>Actinomycetes</taxon>
        <taxon>Mycobacteriales</taxon>
        <taxon>Mycobacteriaceae</taxon>
        <taxon>Mycolicibacterium</taxon>
    </lineage>
</organism>
<protein>
    <submittedName>
        <fullName evidence="3">Transposase</fullName>
    </submittedName>
</protein>
<dbReference type="Proteomes" id="UP001139068">
    <property type="component" value="Unassembled WGS sequence"/>
</dbReference>
<name>A0ABS9YXH5_9MYCO</name>
<dbReference type="InterPro" id="IPR025668">
    <property type="entry name" value="Tnp_DDE_dom"/>
</dbReference>
<dbReference type="PANTHER" id="PTHR30007">
    <property type="entry name" value="PHP DOMAIN PROTEIN"/>
    <property type="match status" value="1"/>
</dbReference>